<proteinExistence type="predicted"/>
<keyword evidence="2" id="KW-0413">Isomerase</keyword>
<evidence type="ECO:0000313" key="2">
    <source>
        <dbReference type="EMBL" id="EHJ46404.1"/>
    </source>
</evidence>
<dbReference type="HOGENOM" id="CLU_041665_0_0_7"/>
<dbReference type="EMBL" id="CM001368">
    <property type="protein sequence ID" value="EHJ46404.1"/>
    <property type="molecule type" value="Genomic_DNA"/>
</dbReference>
<gene>
    <name evidence="2" type="ORF">DFW101_0387</name>
</gene>
<dbReference type="OrthoDB" id="9785907at2"/>
<reference evidence="3" key="1">
    <citation type="journal article" date="2015" name="Genome Announc.">
        <title>High-Quality Draft Genome Sequence of Desulfovibrio carbinoliphilus FW-101-2B, an Organic Acid-Oxidizing Sulfate-Reducing Bacterium Isolated from Uranium(VI)-Contaminated Groundwater.</title>
        <authorList>
            <person name="Ramsay B.D."/>
            <person name="Hwang C."/>
            <person name="Woo H.L."/>
            <person name="Carroll S.L."/>
            <person name="Lucas S."/>
            <person name="Han J."/>
            <person name="Lapidus A.L."/>
            <person name="Cheng J.F."/>
            <person name="Goodwin L.A."/>
            <person name="Pitluck S."/>
            <person name="Peters L."/>
            <person name="Chertkov O."/>
            <person name="Held B."/>
            <person name="Detter J.C."/>
            <person name="Han C.S."/>
            <person name="Tapia R."/>
            <person name="Land M.L."/>
            <person name="Hauser L.J."/>
            <person name="Kyrpides N.C."/>
            <person name="Ivanova N.N."/>
            <person name="Mikhailova N."/>
            <person name="Pagani I."/>
            <person name="Woyke T."/>
            <person name="Arkin A.P."/>
            <person name="Dehal P."/>
            <person name="Chivian D."/>
            <person name="Criddle C.S."/>
            <person name="Wu W."/>
            <person name="Chakraborty R."/>
            <person name="Hazen T.C."/>
            <person name="Fields M.W."/>
        </authorList>
    </citation>
    <scope>NUCLEOTIDE SEQUENCE [LARGE SCALE GENOMIC DNA]</scope>
    <source>
        <strain evidence="3">FW-101-2B</strain>
    </source>
</reference>
<sequence length="367" mass="40373">MHPITYCTNIHPGETLAEIRAGLDRHGLAVKAALSPDAAFPLGLRLSGRASLELAQPGAAEAFGGWLRERGLYAVTVNGFPYGRFHDTPVKESVYLPDWRDPERLAYTLRLARVLASWLPAGEAGSISTVPLGFRRGFPEADLPLALANLRRALAALAELYDATGRRIRLAVEAEPGCLVETTAEMVGLFDRLGTGPEVEDHLRVCYDCCHQALQYEDPAVSLDLLARHGIRVGHVQVSSALHLEGGDLSRLARFAEPVYLHQAVARRRDGTLARFDDLPEALAARLPGVASWRVHFHLPVFVSRLPECDTTQPFLEEILPLFPDDAPMEVETYTWGVLPPELKTAAVADSICREIAWIDKARRARS</sequence>
<dbReference type="RefSeq" id="WP_009179850.1">
    <property type="nucleotide sequence ID" value="NZ_CM001368.1"/>
</dbReference>
<dbReference type="Proteomes" id="UP000004662">
    <property type="component" value="Chromosome"/>
</dbReference>
<evidence type="ECO:0000259" key="1">
    <source>
        <dbReference type="Pfam" id="PF01261"/>
    </source>
</evidence>
<name>G7QD98_9BACT</name>
<organism evidence="2 3">
    <name type="scientific">Solidesulfovibrio carbinoliphilus subsp. oakridgensis</name>
    <dbReference type="NCBI Taxonomy" id="694327"/>
    <lineage>
        <taxon>Bacteria</taxon>
        <taxon>Pseudomonadati</taxon>
        <taxon>Thermodesulfobacteriota</taxon>
        <taxon>Desulfovibrionia</taxon>
        <taxon>Desulfovibrionales</taxon>
        <taxon>Desulfovibrionaceae</taxon>
        <taxon>Solidesulfovibrio</taxon>
    </lineage>
</organism>
<dbReference type="AlphaFoldDB" id="G7QD98"/>
<dbReference type="Pfam" id="PF01261">
    <property type="entry name" value="AP_endonuc_2"/>
    <property type="match status" value="1"/>
</dbReference>
<dbReference type="STRING" id="694327.DFW101_0387"/>
<evidence type="ECO:0000313" key="3">
    <source>
        <dbReference type="Proteomes" id="UP000004662"/>
    </source>
</evidence>
<dbReference type="GO" id="GO:0016853">
    <property type="term" value="F:isomerase activity"/>
    <property type="evidence" value="ECO:0007669"/>
    <property type="project" value="UniProtKB-KW"/>
</dbReference>
<protein>
    <submittedName>
        <fullName evidence="2">Xylose isomerase domain-containing protein TIM barrel</fullName>
    </submittedName>
</protein>
<dbReference type="InterPro" id="IPR036237">
    <property type="entry name" value="Xyl_isomerase-like_sf"/>
</dbReference>
<dbReference type="SUPFAM" id="SSF51658">
    <property type="entry name" value="Xylose isomerase-like"/>
    <property type="match status" value="1"/>
</dbReference>
<dbReference type="NCBIfam" id="NF035939">
    <property type="entry name" value="TIM_EboE"/>
    <property type="match status" value="1"/>
</dbReference>
<dbReference type="eggNOG" id="COG1082">
    <property type="taxonomic scope" value="Bacteria"/>
</dbReference>
<feature type="domain" description="Xylose isomerase-like TIM barrel" evidence="1">
    <location>
        <begin position="58"/>
        <end position="250"/>
    </location>
</feature>
<dbReference type="Gene3D" id="3.20.20.150">
    <property type="entry name" value="Divalent-metal-dependent TIM barrel enzymes"/>
    <property type="match status" value="1"/>
</dbReference>
<accession>G7QD98</accession>
<keyword evidence="3" id="KW-1185">Reference proteome</keyword>
<dbReference type="InterPro" id="IPR013022">
    <property type="entry name" value="Xyl_isomerase-like_TIM-brl"/>
</dbReference>